<dbReference type="Proteomes" id="UP000824120">
    <property type="component" value="Chromosome 10"/>
</dbReference>
<name>A0A9J5WZH1_SOLCO</name>
<reference evidence="1 2" key="1">
    <citation type="submission" date="2020-09" db="EMBL/GenBank/DDBJ databases">
        <title>De no assembly of potato wild relative species, Solanum commersonii.</title>
        <authorList>
            <person name="Cho K."/>
        </authorList>
    </citation>
    <scope>NUCLEOTIDE SEQUENCE [LARGE SCALE GENOMIC DNA]</scope>
    <source>
        <strain evidence="1">LZ3.2</strain>
        <tissue evidence="1">Leaf</tissue>
    </source>
</reference>
<proteinExistence type="predicted"/>
<keyword evidence="2" id="KW-1185">Reference proteome</keyword>
<sequence length="180" mass="20946">MGLIDLPLHGATYTWARGEDFLQASKIDRFLISAVWNEFFGVVKQVALPRVLSNHSPLALESGDWTSDPSYFKFENMWLQHEGFHGMEVFGKLNSRISKAMDDLLLTEQATEGRVRSQVEKNKILQLQLEIQQLAKAEETSWRQKSRCLWLKEGDRNTKYFQRIANSQARFPMKFLFPTF</sequence>
<dbReference type="EMBL" id="JACXVP010000010">
    <property type="protein sequence ID" value="KAG5580791.1"/>
    <property type="molecule type" value="Genomic_DNA"/>
</dbReference>
<dbReference type="PANTHER" id="PTHR33710:SF71">
    <property type="entry name" value="ENDONUCLEASE_EXONUCLEASE_PHOSPHATASE DOMAIN-CONTAINING PROTEIN"/>
    <property type="match status" value="1"/>
</dbReference>
<accession>A0A9J5WZH1</accession>
<evidence type="ECO:0000313" key="1">
    <source>
        <dbReference type="EMBL" id="KAG5580791.1"/>
    </source>
</evidence>
<dbReference type="AlphaFoldDB" id="A0A9J5WZH1"/>
<evidence type="ECO:0000313" key="2">
    <source>
        <dbReference type="Proteomes" id="UP000824120"/>
    </source>
</evidence>
<dbReference type="OrthoDB" id="1906115at2759"/>
<protein>
    <submittedName>
        <fullName evidence="1">Uncharacterized protein</fullName>
    </submittedName>
</protein>
<comment type="caution">
    <text evidence="1">The sequence shown here is derived from an EMBL/GenBank/DDBJ whole genome shotgun (WGS) entry which is preliminary data.</text>
</comment>
<dbReference type="PANTHER" id="PTHR33710">
    <property type="entry name" value="BNAC02G09200D PROTEIN"/>
    <property type="match status" value="1"/>
</dbReference>
<organism evidence="1 2">
    <name type="scientific">Solanum commersonii</name>
    <name type="common">Commerson's wild potato</name>
    <name type="synonym">Commerson's nightshade</name>
    <dbReference type="NCBI Taxonomy" id="4109"/>
    <lineage>
        <taxon>Eukaryota</taxon>
        <taxon>Viridiplantae</taxon>
        <taxon>Streptophyta</taxon>
        <taxon>Embryophyta</taxon>
        <taxon>Tracheophyta</taxon>
        <taxon>Spermatophyta</taxon>
        <taxon>Magnoliopsida</taxon>
        <taxon>eudicotyledons</taxon>
        <taxon>Gunneridae</taxon>
        <taxon>Pentapetalae</taxon>
        <taxon>asterids</taxon>
        <taxon>lamiids</taxon>
        <taxon>Solanales</taxon>
        <taxon>Solanaceae</taxon>
        <taxon>Solanoideae</taxon>
        <taxon>Solaneae</taxon>
        <taxon>Solanum</taxon>
    </lineage>
</organism>
<gene>
    <name evidence="1" type="ORF">H5410_051418</name>
</gene>